<dbReference type="InterPro" id="IPR029069">
    <property type="entry name" value="HotDog_dom_sf"/>
</dbReference>
<dbReference type="InterPro" id="IPR042171">
    <property type="entry name" value="Acyl-CoA_hotdog"/>
</dbReference>
<reference evidence="5 6" key="1">
    <citation type="journal article" date="2011" name="Proc. Natl. Acad. Sci. U.S.A.">
        <title>Comparative genomics of xylose-fermenting fungi for enhanced biofuel production.</title>
        <authorList>
            <person name="Wohlbach D.J."/>
            <person name="Kuo A."/>
            <person name="Sato T.K."/>
            <person name="Potts K.M."/>
            <person name="Salamov A.A."/>
            <person name="LaButti K.M."/>
            <person name="Sun H."/>
            <person name="Clum A."/>
            <person name="Pangilinan J.L."/>
            <person name="Lindquist E.A."/>
            <person name="Lucas S."/>
            <person name="Lapidus A."/>
            <person name="Jin M."/>
            <person name="Gunawan C."/>
            <person name="Balan V."/>
            <person name="Dale B.E."/>
            <person name="Jeffries T.W."/>
            <person name="Zinkel R."/>
            <person name="Barry K.W."/>
            <person name="Grigoriev I.V."/>
            <person name="Gasch A.P."/>
        </authorList>
    </citation>
    <scope>NUCLEOTIDE SEQUENCE [LARGE SCALE GENOMIC DNA]</scope>
    <source>
        <strain evidence="6">NRRL Y-27907 / 11-Y1</strain>
    </source>
</reference>
<dbReference type="GO" id="GO:0006637">
    <property type="term" value="P:acyl-CoA metabolic process"/>
    <property type="evidence" value="ECO:0007669"/>
    <property type="project" value="InterPro"/>
</dbReference>
<protein>
    <recommendedName>
        <fullName evidence="7">Acyl-CoA thioesterase II</fullName>
    </recommendedName>
</protein>
<feature type="domain" description="Acyl-CoA thioesterase 2 C-terminal" evidence="3">
    <location>
        <begin position="225"/>
        <end position="320"/>
    </location>
</feature>
<organism evidence="6">
    <name type="scientific">Spathaspora passalidarum (strain NRRL Y-27907 / 11-Y1)</name>
    <dbReference type="NCBI Taxonomy" id="619300"/>
    <lineage>
        <taxon>Eukaryota</taxon>
        <taxon>Fungi</taxon>
        <taxon>Dikarya</taxon>
        <taxon>Ascomycota</taxon>
        <taxon>Saccharomycotina</taxon>
        <taxon>Pichiomycetes</taxon>
        <taxon>Debaryomycetaceae</taxon>
        <taxon>Spathaspora</taxon>
    </lineage>
</organism>
<dbReference type="CDD" id="cd03445">
    <property type="entry name" value="Thioesterase_II_repeat2"/>
    <property type="match status" value="1"/>
</dbReference>
<dbReference type="InterPro" id="IPR025652">
    <property type="entry name" value="TesB_C"/>
</dbReference>
<dbReference type="InParanoid" id="G3AM07"/>
<feature type="domain" description="Acyl-CoA thioesterase-like N-terminal HotDog" evidence="4">
    <location>
        <begin position="46"/>
        <end position="123"/>
    </location>
</feature>
<dbReference type="PANTHER" id="PTHR11066">
    <property type="entry name" value="ACYL-COA THIOESTERASE"/>
    <property type="match status" value="1"/>
</dbReference>
<name>G3AM07_SPAPN</name>
<dbReference type="eggNOG" id="KOG3016">
    <property type="taxonomic scope" value="Eukaryota"/>
</dbReference>
<comment type="similarity">
    <text evidence="1">Belongs to the C/M/P thioester hydrolase family.</text>
</comment>
<dbReference type="InterPro" id="IPR049449">
    <property type="entry name" value="TesB_ACOT8-like_N"/>
</dbReference>
<dbReference type="OMA" id="HNRVWMK"/>
<dbReference type="EMBL" id="GL996501">
    <property type="protein sequence ID" value="EGW33360.1"/>
    <property type="molecule type" value="Genomic_DNA"/>
</dbReference>
<accession>G3AM07</accession>
<evidence type="ECO:0000313" key="6">
    <source>
        <dbReference type="Proteomes" id="UP000000709"/>
    </source>
</evidence>
<dbReference type="OrthoDB" id="68328at2759"/>
<evidence type="ECO:0008006" key="7">
    <source>
        <dbReference type="Google" id="ProtNLM"/>
    </source>
</evidence>
<dbReference type="RefSeq" id="XP_007374875.1">
    <property type="nucleotide sequence ID" value="XM_007374813.1"/>
</dbReference>
<keyword evidence="6" id="KW-1185">Reference proteome</keyword>
<dbReference type="CDD" id="cd03444">
    <property type="entry name" value="Thioesterase_II_repeat1"/>
    <property type="match status" value="1"/>
</dbReference>
<dbReference type="KEGG" id="spaa:SPAPADRAFT_60698"/>
<dbReference type="GO" id="GO:0009062">
    <property type="term" value="P:fatty acid catabolic process"/>
    <property type="evidence" value="ECO:0007669"/>
    <property type="project" value="TreeGrafter"/>
</dbReference>
<dbReference type="STRING" id="619300.G3AM07"/>
<dbReference type="GO" id="GO:0005782">
    <property type="term" value="C:peroxisomal matrix"/>
    <property type="evidence" value="ECO:0007669"/>
    <property type="project" value="TreeGrafter"/>
</dbReference>
<gene>
    <name evidence="5" type="ORF">SPAPADRAFT_60698</name>
</gene>
<dbReference type="Pfam" id="PF13622">
    <property type="entry name" value="4HBT_3"/>
    <property type="match status" value="1"/>
</dbReference>
<dbReference type="Proteomes" id="UP000000709">
    <property type="component" value="Unassembled WGS sequence"/>
</dbReference>
<evidence type="ECO:0000259" key="3">
    <source>
        <dbReference type="Pfam" id="PF02551"/>
    </source>
</evidence>
<evidence type="ECO:0000256" key="1">
    <source>
        <dbReference type="ARBA" id="ARBA00006538"/>
    </source>
</evidence>
<proteinExistence type="inferred from homology"/>
<dbReference type="SUPFAM" id="SSF54637">
    <property type="entry name" value="Thioesterase/thiol ester dehydrase-isomerase"/>
    <property type="match status" value="2"/>
</dbReference>
<dbReference type="GeneID" id="18873530"/>
<dbReference type="PANTHER" id="PTHR11066:SF34">
    <property type="entry name" value="ACYL-COENZYME A THIOESTERASE 8"/>
    <property type="match status" value="1"/>
</dbReference>
<dbReference type="GO" id="GO:0047617">
    <property type="term" value="F:fatty acyl-CoA hydrolase activity"/>
    <property type="evidence" value="ECO:0007669"/>
    <property type="project" value="InterPro"/>
</dbReference>
<evidence type="ECO:0000313" key="5">
    <source>
        <dbReference type="EMBL" id="EGW33360.1"/>
    </source>
</evidence>
<dbReference type="Gene3D" id="2.40.160.210">
    <property type="entry name" value="Acyl-CoA thioesterase, double hotdog domain"/>
    <property type="match status" value="1"/>
</dbReference>
<keyword evidence="2" id="KW-0378">Hydrolase</keyword>
<dbReference type="InterPro" id="IPR003703">
    <property type="entry name" value="Acyl_CoA_thio"/>
</dbReference>
<dbReference type="Pfam" id="PF02551">
    <property type="entry name" value="Acyl_CoA_thio"/>
    <property type="match status" value="1"/>
</dbReference>
<evidence type="ECO:0000256" key="2">
    <source>
        <dbReference type="ARBA" id="ARBA00022801"/>
    </source>
</evidence>
<sequence>MIQDFVTDGPFPQNTPVDVQQVYGVTEIGPNRYRGIYPLQKPIGAARGAYGGNVAAQAVVVAIKSSPQGFRPHALHSFFIKAVNDEDVVEWEVEHVSNGRNFVNRSIKALQNGQIVYTATVSLTKNNSHKDAWKKYEQTRKESDRPFEWGTPQHDWFQKHKLENIPEGAANSRLLFCHKIFPELVSLDLTKSEEQVPVAERKLSYYIKWGIENKDGYNQPLTNIDPDYQYVGLTSLSDSIFLTRLLRLLRIEDADHTNLIHYFSVSLDHSIYFHDDDFDVTKWMGFSFRAAKCTHNRVLIEGEMFNDKGKHVATIVQEGLVQFNGREQGAKL</sequence>
<dbReference type="HOGENOM" id="CLU_032690_2_1_1"/>
<evidence type="ECO:0000259" key="4">
    <source>
        <dbReference type="Pfam" id="PF13622"/>
    </source>
</evidence>
<dbReference type="AlphaFoldDB" id="G3AM07"/>